<dbReference type="PANTHER" id="PTHR21705">
    <property type="entry name" value="RAI16 PROTEIN-RELATED"/>
    <property type="match status" value="1"/>
</dbReference>
<dbReference type="PANTHER" id="PTHR21705:SF11">
    <property type="entry name" value="FHIP FAMILY PROTEIN CG3558"/>
    <property type="match status" value="1"/>
</dbReference>
<dbReference type="Proteomes" id="UP000027195">
    <property type="component" value="Unassembled WGS sequence"/>
</dbReference>
<dbReference type="STRING" id="930990.A0A067MWA5"/>
<dbReference type="OrthoDB" id="5350595at2759"/>
<dbReference type="EMBL" id="KL198018">
    <property type="protein sequence ID" value="KDQ19869.1"/>
    <property type="molecule type" value="Genomic_DNA"/>
</dbReference>
<feature type="compositionally biased region" description="Acidic residues" evidence="2">
    <location>
        <begin position="212"/>
        <end position="225"/>
    </location>
</feature>
<evidence type="ECO:0000256" key="1">
    <source>
        <dbReference type="ARBA" id="ARBA00024336"/>
    </source>
</evidence>
<feature type="domain" description="FHF complex subunit HOOK-interacting protein C-terminal" evidence="3">
    <location>
        <begin position="739"/>
        <end position="787"/>
    </location>
</feature>
<accession>A0A067MWA5</accession>
<feature type="region of interest" description="Disordered" evidence="2">
    <location>
        <begin position="212"/>
        <end position="255"/>
    </location>
</feature>
<dbReference type="Pfam" id="PF19314">
    <property type="entry name" value="DUF5917"/>
    <property type="match status" value="1"/>
</dbReference>
<evidence type="ECO:0000259" key="3">
    <source>
        <dbReference type="Pfam" id="PF19314"/>
    </source>
</evidence>
<feature type="region of interest" description="Disordered" evidence="2">
    <location>
        <begin position="931"/>
        <end position="1005"/>
    </location>
</feature>
<keyword evidence="5" id="KW-1185">Reference proteome</keyword>
<dbReference type="AlphaFoldDB" id="A0A067MWA5"/>
<sequence length="1092" mass="120124">MDYFTKFLRPATTTEAKSPVADYLSELHKSWTIVKDTLLHPDERQLTRGIQSTDVPANLRAMVDNLVWESSRTDEDTTGACLEYLLKNDVLFTLVRLSENDRPSGVHGEVLRAISNMVVLLDEHFLVHSAVHRAIIRLLRSCVGDEIEEKVDGKAKPMGAAGVTSKSQPSDLEVDLVDLLCILCSRIRAYPDLLMIFFHDRNWFSSQPLAAVDEEAEDEDEEDEDILARATTARPPSPKAPSITSSDGSEPANVPPRKTQYEFLIFNYLLRFVHREGSIGDFSRAGLLFLMDIAMTAGGGASSAKETVGNTEISHDLSADAALALAEYILDGDFAEVLGAGLAAVYSLLPTKLYVRRDSAPEGGQPGTGMVLGGVSEEERQVVEDEELERAQMMGLEVSTNPDFRTRLDHFLKLLEFLQDVLRKNEPVPREDLEGSLDPSVLVGSAIVQSILDAFRSIFLQNVLYPSILECSALDGSAVAVMSYIDIMLQTLEDERLSDSLIEFLMSEEDDVDQPKFGHRRNATLALTPKEKKINRRKSRAMLLLELEAPNQKKPSSYLTSLGRFTLKDLILSGLKSSSQPSGIVALKLLRSLLTRHCRLAVKGLLTVAQDPHATSFPRPSLMYPDALMPAASTFGGDDTFAYPGGADKSTASNLMLSMMLNPLFVQPGTSYMEHEHELDLYFTLVSRVDPSQEDAFSTGYDHYLEDAMSTVQGESCFLDETHSTGEGSSVKHRLLPSDPLLSVLLRSLRLFFSHTPAYNVALTGAIASLAACPHRSMAGWLTYASTTEDAVEWPADSSFMTNADDDEDDRSVDFEVDERLSSGVKKRPKRNLNDISSLPVVYTILSGLVSQLDRYRRLVNNFDKYLLERRQGLLFTENLNDALSLVLDLSTEAPGATAPKIPIIVQPQPQPTLATSQAKPAKSNISSLVSFLTPRKGRPTSRSTSPPPDPVTPKPKGGGLQPPKAVPVSPFTPHYRQTGSIDLQPYVAPPPAAGPWSPAPKKRKGSSLATSVYTEERDVFTATPNASASMYGDRDRDEEDEDEIHIERKAAARVTLSQLLDNVVILEESIKELAAIAQVRRSMGIDSISYF</sequence>
<evidence type="ECO:0000256" key="2">
    <source>
        <dbReference type="SAM" id="MobiDB-lite"/>
    </source>
</evidence>
<proteinExistence type="inferred from homology"/>
<evidence type="ECO:0000313" key="4">
    <source>
        <dbReference type="EMBL" id="KDQ19869.1"/>
    </source>
</evidence>
<dbReference type="InterPro" id="IPR019384">
    <property type="entry name" value="FHIP"/>
</dbReference>
<dbReference type="InParanoid" id="A0A067MWA5"/>
<dbReference type="HOGENOM" id="CLU_004953_0_0_1"/>
<protein>
    <recommendedName>
        <fullName evidence="3">FHF complex subunit HOOK-interacting protein C-terminal domain-containing protein</fullName>
    </recommendedName>
</protein>
<dbReference type="InterPro" id="IPR045669">
    <property type="entry name" value="FHIP_C"/>
</dbReference>
<organism evidence="4 5">
    <name type="scientific">Botryobasidium botryosum (strain FD-172 SS1)</name>
    <dbReference type="NCBI Taxonomy" id="930990"/>
    <lineage>
        <taxon>Eukaryota</taxon>
        <taxon>Fungi</taxon>
        <taxon>Dikarya</taxon>
        <taxon>Basidiomycota</taxon>
        <taxon>Agaricomycotina</taxon>
        <taxon>Agaricomycetes</taxon>
        <taxon>Cantharellales</taxon>
        <taxon>Botryobasidiaceae</taxon>
        <taxon>Botryobasidium</taxon>
    </lineage>
</organism>
<evidence type="ECO:0000313" key="5">
    <source>
        <dbReference type="Proteomes" id="UP000027195"/>
    </source>
</evidence>
<comment type="similarity">
    <text evidence="1">Belongs to the FHIP family.</text>
</comment>
<gene>
    <name evidence="4" type="ORF">BOTBODRAFT_125345</name>
</gene>
<reference evidence="5" key="1">
    <citation type="journal article" date="2014" name="Proc. Natl. Acad. Sci. U.S.A.">
        <title>Extensive sampling of basidiomycete genomes demonstrates inadequacy of the white-rot/brown-rot paradigm for wood decay fungi.</title>
        <authorList>
            <person name="Riley R."/>
            <person name="Salamov A.A."/>
            <person name="Brown D.W."/>
            <person name="Nagy L.G."/>
            <person name="Floudas D."/>
            <person name="Held B.W."/>
            <person name="Levasseur A."/>
            <person name="Lombard V."/>
            <person name="Morin E."/>
            <person name="Otillar R."/>
            <person name="Lindquist E.A."/>
            <person name="Sun H."/>
            <person name="LaButti K.M."/>
            <person name="Schmutz J."/>
            <person name="Jabbour D."/>
            <person name="Luo H."/>
            <person name="Baker S.E."/>
            <person name="Pisabarro A.G."/>
            <person name="Walton J.D."/>
            <person name="Blanchette R.A."/>
            <person name="Henrissat B."/>
            <person name="Martin F."/>
            <person name="Cullen D."/>
            <person name="Hibbett D.S."/>
            <person name="Grigoriev I.V."/>
        </authorList>
    </citation>
    <scope>NUCLEOTIDE SEQUENCE [LARGE SCALE GENOMIC DNA]</scope>
    <source>
        <strain evidence="5">FD-172 SS1</strain>
    </source>
</reference>
<name>A0A067MWA5_BOTB1</name>
<dbReference type="Pfam" id="PF10257">
    <property type="entry name" value="RAI16-like"/>
    <property type="match status" value="1"/>
</dbReference>